<dbReference type="Proteomes" id="UP000799757">
    <property type="component" value="Unassembled WGS sequence"/>
</dbReference>
<accession>A0A6A6X0N1</accession>
<dbReference type="OrthoDB" id="2119228at2759"/>
<feature type="signal peptide" evidence="2">
    <location>
        <begin position="1"/>
        <end position="18"/>
    </location>
</feature>
<reference evidence="3" key="1">
    <citation type="journal article" date="2020" name="Stud. Mycol.">
        <title>101 Dothideomycetes genomes: a test case for predicting lifestyles and emergence of pathogens.</title>
        <authorList>
            <person name="Haridas S."/>
            <person name="Albert R."/>
            <person name="Binder M."/>
            <person name="Bloem J."/>
            <person name="Labutti K."/>
            <person name="Salamov A."/>
            <person name="Andreopoulos B."/>
            <person name="Baker S."/>
            <person name="Barry K."/>
            <person name="Bills G."/>
            <person name="Bluhm B."/>
            <person name="Cannon C."/>
            <person name="Castanera R."/>
            <person name="Culley D."/>
            <person name="Daum C."/>
            <person name="Ezra D."/>
            <person name="Gonzalez J."/>
            <person name="Henrissat B."/>
            <person name="Kuo A."/>
            <person name="Liang C."/>
            <person name="Lipzen A."/>
            <person name="Lutzoni F."/>
            <person name="Magnuson J."/>
            <person name="Mondo S."/>
            <person name="Nolan M."/>
            <person name="Ohm R."/>
            <person name="Pangilinan J."/>
            <person name="Park H.-J."/>
            <person name="Ramirez L."/>
            <person name="Alfaro M."/>
            <person name="Sun H."/>
            <person name="Tritt A."/>
            <person name="Yoshinaga Y."/>
            <person name="Zwiers L.-H."/>
            <person name="Turgeon B."/>
            <person name="Goodwin S."/>
            <person name="Spatafora J."/>
            <person name="Crous P."/>
            <person name="Grigoriev I."/>
        </authorList>
    </citation>
    <scope>NUCLEOTIDE SEQUENCE</scope>
    <source>
        <strain evidence="3">CBS 109.77</strain>
    </source>
</reference>
<keyword evidence="4" id="KW-1185">Reference proteome</keyword>
<keyword evidence="2" id="KW-0732">Signal</keyword>
<feature type="region of interest" description="Disordered" evidence="1">
    <location>
        <begin position="287"/>
        <end position="317"/>
    </location>
</feature>
<dbReference type="AlphaFoldDB" id="A0A6A6X0N1"/>
<proteinExistence type="predicted"/>
<protein>
    <recommendedName>
        <fullName evidence="5">Lysine-specific metallo-endopeptidase domain-containing protein</fullName>
    </recommendedName>
</protein>
<dbReference type="EMBL" id="MU002115">
    <property type="protein sequence ID" value="KAF2789758.1"/>
    <property type="molecule type" value="Genomic_DNA"/>
</dbReference>
<gene>
    <name evidence="3" type="ORF">K505DRAFT_420260</name>
</gene>
<sequence>MSFSKALSLVLAVTAARASPILNNPSRVAPRADPPAPSSYPLGDACGHEWQYLNFNPEDETDKAHLETLHDVLCIGEMRAVSSYAEGAAERALAPYKRYFAVSDEEDDFQTHVKDVLHLITGESSSDGAVGSIVGTFVVDNLDFAVNNPAEDDCAVEGTLAYTLVDTLDNREKIHFCDPAWTRPSVADVDCGALDPYPSTKMDSFSRIALHEMMHYSTVGPPSSLGEQIKDGVNADNQPAYDPPRTHGLFDPDQDDNPVLAEQNADSYAWMALDAYVSRMCATDPSGDNWATFFKEDPPNYEPVDDPSDPEDPPSNL</sequence>
<dbReference type="GO" id="GO:0008237">
    <property type="term" value="F:metallopeptidase activity"/>
    <property type="evidence" value="ECO:0007669"/>
    <property type="project" value="InterPro"/>
</dbReference>
<evidence type="ECO:0000256" key="2">
    <source>
        <dbReference type="SAM" id="SignalP"/>
    </source>
</evidence>
<feature type="region of interest" description="Disordered" evidence="1">
    <location>
        <begin position="221"/>
        <end position="256"/>
    </location>
</feature>
<organism evidence="3 4">
    <name type="scientific">Melanomma pulvis-pyrius CBS 109.77</name>
    <dbReference type="NCBI Taxonomy" id="1314802"/>
    <lineage>
        <taxon>Eukaryota</taxon>
        <taxon>Fungi</taxon>
        <taxon>Dikarya</taxon>
        <taxon>Ascomycota</taxon>
        <taxon>Pezizomycotina</taxon>
        <taxon>Dothideomycetes</taxon>
        <taxon>Pleosporomycetidae</taxon>
        <taxon>Pleosporales</taxon>
        <taxon>Melanommataceae</taxon>
        <taxon>Melanomma</taxon>
    </lineage>
</organism>
<dbReference type="InterPro" id="IPR024079">
    <property type="entry name" value="MetalloPept_cat_dom_sf"/>
</dbReference>
<feature type="chain" id="PRO_5025427420" description="Lysine-specific metallo-endopeptidase domain-containing protein" evidence="2">
    <location>
        <begin position="19"/>
        <end position="317"/>
    </location>
</feature>
<feature type="compositionally biased region" description="Acidic residues" evidence="1">
    <location>
        <begin position="303"/>
        <end position="317"/>
    </location>
</feature>
<name>A0A6A6X0N1_9PLEO</name>
<evidence type="ECO:0008006" key="5">
    <source>
        <dbReference type="Google" id="ProtNLM"/>
    </source>
</evidence>
<evidence type="ECO:0000313" key="3">
    <source>
        <dbReference type="EMBL" id="KAF2789758.1"/>
    </source>
</evidence>
<evidence type="ECO:0000313" key="4">
    <source>
        <dbReference type="Proteomes" id="UP000799757"/>
    </source>
</evidence>
<dbReference type="Gene3D" id="3.40.390.10">
    <property type="entry name" value="Collagenase (Catalytic Domain)"/>
    <property type="match status" value="1"/>
</dbReference>
<evidence type="ECO:0000256" key="1">
    <source>
        <dbReference type="SAM" id="MobiDB-lite"/>
    </source>
</evidence>
<dbReference type="SUPFAM" id="SSF55486">
    <property type="entry name" value="Metalloproteases ('zincins'), catalytic domain"/>
    <property type="match status" value="1"/>
</dbReference>